<dbReference type="EMBL" id="CP060715">
    <property type="protein sequence ID" value="QNN60891.1"/>
    <property type="molecule type" value="Genomic_DNA"/>
</dbReference>
<evidence type="ECO:0000259" key="2">
    <source>
        <dbReference type="Pfam" id="PF22570"/>
    </source>
</evidence>
<sequence>MKKRDFFWGSFFIVIAVILIGNIFDLFYVGEGLFQIIITIFLIALAISNLPEMRFYGIIMPLAVALVLNQSYFGMRNNFWWILWAGFFLSAGLSLIFKPKRQKYFEKEFINADGGFESYDEFKSGDSENADFVRISTNFADRTRYLHSSNFKGGYIENNFGSVRVYFDQCALSETGANVQIDCNFGQILLYIPATMPVINNIHSTLGSVTDEFRRTEVSGPTLVLHGDVTFGNVKIIYI</sequence>
<protein>
    <recommendedName>
        <fullName evidence="2">LiaF transmembrane domain-containing protein</fullName>
    </recommendedName>
</protein>
<name>A0A7G9RZ66_9FIRM</name>
<evidence type="ECO:0000256" key="1">
    <source>
        <dbReference type="SAM" id="Phobius"/>
    </source>
</evidence>
<organism evidence="3 4">
    <name type="scientific">Erysipelothrix inopinata</name>
    <dbReference type="NCBI Taxonomy" id="225084"/>
    <lineage>
        <taxon>Bacteria</taxon>
        <taxon>Bacillati</taxon>
        <taxon>Bacillota</taxon>
        <taxon>Erysipelotrichia</taxon>
        <taxon>Erysipelotrichales</taxon>
        <taxon>Erysipelotrichaceae</taxon>
        <taxon>Erysipelothrix</taxon>
    </lineage>
</organism>
<proteinExistence type="predicted"/>
<dbReference type="KEGG" id="eio:H9L01_00500"/>
<feature type="domain" description="LiaF transmembrane" evidence="2">
    <location>
        <begin position="7"/>
        <end position="103"/>
    </location>
</feature>
<gene>
    <name evidence="3" type="ORF">H9L01_00500</name>
</gene>
<reference evidence="3 4" key="1">
    <citation type="submission" date="2020-08" db="EMBL/GenBank/DDBJ databases">
        <title>Genome sequence of Erysipelothrix inopinata DSM 15511T.</title>
        <authorList>
            <person name="Hyun D.-W."/>
            <person name="Bae J.-W."/>
        </authorList>
    </citation>
    <scope>NUCLEOTIDE SEQUENCE [LARGE SCALE GENOMIC DNA]</scope>
    <source>
        <strain evidence="3 4">DSM 15511</strain>
    </source>
</reference>
<feature type="transmembrane region" description="Helical" evidence="1">
    <location>
        <begin position="33"/>
        <end position="50"/>
    </location>
</feature>
<accession>A0A7G9RZ66</accession>
<feature type="transmembrane region" description="Helical" evidence="1">
    <location>
        <begin position="7"/>
        <end position="27"/>
    </location>
</feature>
<dbReference type="Pfam" id="PF22570">
    <property type="entry name" value="LiaF-TM"/>
    <property type="match status" value="1"/>
</dbReference>
<evidence type="ECO:0000313" key="3">
    <source>
        <dbReference type="EMBL" id="QNN60891.1"/>
    </source>
</evidence>
<keyword evidence="4" id="KW-1185">Reference proteome</keyword>
<dbReference type="RefSeq" id="WP_187534011.1">
    <property type="nucleotide sequence ID" value="NZ_CBCSHU010000009.1"/>
</dbReference>
<keyword evidence="1" id="KW-0472">Membrane</keyword>
<feature type="transmembrane region" description="Helical" evidence="1">
    <location>
        <begin position="55"/>
        <end position="73"/>
    </location>
</feature>
<keyword evidence="1" id="KW-0812">Transmembrane</keyword>
<dbReference type="AlphaFoldDB" id="A0A7G9RZ66"/>
<dbReference type="InterPro" id="IPR054331">
    <property type="entry name" value="LiaF_TM"/>
</dbReference>
<dbReference type="Proteomes" id="UP000515928">
    <property type="component" value="Chromosome"/>
</dbReference>
<evidence type="ECO:0000313" key="4">
    <source>
        <dbReference type="Proteomes" id="UP000515928"/>
    </source>
</evidence>
<feature type="transmembrane region" description="Helical" evidence="1">
    <location>
        <begin position="79"/>
        <end position="97"/>
    </location>
</feature>
<keyword evidence="1" id="KW-1133">Transmembrane helix</keyword>